<keyword evidence="2" id="KW-1185">Reference proteome</keyword>
<dbReference type="HOGENOM" id="CLU_1835484_0_0_1"/>
<dbReference type="GeneID" id="6071349"/>
<organism evidence="2">
    <name type="scientific">Laccaria bicolor (strain S238N-H82 / ATCC MYA-4686)</name>
    <name type="common">Bicoloured deceiver</name>
    <name type="synonym">Laccaria laccata var. bicolor</name>
    <dbReference type="NCBI Taxonomy" id="486041"/>
    <lineage>
        <taxon>Eukaryota</taxon>
        <taxon>Fungi</taxon>
        <taxon>Dikarya</taxon>
        <taxon>Basidiomycota</taxon>
        <taxon>Agaricomycotina</taxon>
        <taxon>Agaricomycetes</taxon>
        <taxon>Agaricomycetidae</taxon>
        <taxon>Agaricales</taxon>
        <taxon>Agaricineae</taxon>
        <taxon>Hydnangiaceae</taxon>
        <taxon>Laccaria</taxon>
    </lineage>
</organism>
<gene>
    <name evidence="1" type="ORF">LACBIDRAFT_322473</name>
</gene>
<dbReference type="KEGG" id="lbc:LACBIDRAFT_322473"/>
<reference evidence="1 2" key="1">
    <citation type="journal article" date="2008" name="Nature">
        <title>The genome of Laccaria bicolor provides insights into mycorrhizal symbiosis.</title>
        <authorList>
            <person name="Martin F."/>
            <person name="Aerts A."/>
            <person name="Ahren D."/>
            <person name="Brun A."/>
            <person name="Danchin E.G.J."/>
            <person name="Duchaussoy F."/>
            <person name="Gibon J."/>
            <person name="Kohler A."/>
            <person name="Lindquist E."/>
            <person name="Pereda V."/>
            <person name="Salamov A."/>
            <person name="Shapiro H.J."/>
            <person name="Wuyts J."/>
            <person name="Blaudez D."/>
            <person name="Buee M."/>
            <person name="Brokstein P."/>
            <person name="Canbaeck B."/>
            <person name="Cohen D."/>
            <person name="Courty P.E."/>
            <person name="Coutinho P.M."/>
            <person name="Delaruelle C."/>
            <person name="Detter J.C."/>
            <person name="Deveau A."/>
            <person name="DiFazio S."/>
            <person name="Duplessis S."/>
            <person name="Fraissinet-Tachet L."/>
            <person name="Lucic E."/>
            <person name="Frey-Klett P."/>
            <person name="Fourrey C."/>
            <person name="Feussner I."/>
            <person name="Gay G."/>
            <person name="Grimwood J."/>
            <person name="Hoegger P.J."/>
            <person name="Jain P."/>
            <person name="Kilaru S."/>
            <person name="Labbe J."/>
            <person name="Lin Y.C."/>
            <person name="Legue V."/>
            <person name="Le Tacon F."/>
            <person name="Marmeisse R."/>
            <person name="Melayah D."/>
            <person name="Montanini B."/>
            <person name="Muratet M."/>
            <person name="Nehls U."/>
            <person name="Niculita-Hirzel H."/>
            <person name="Oudot-Le Secq M.P."/>
            <person name="Peter M."/>
            <person name="Quesneville H."/>
            <person name="Rajashekar B."/>
            <person name="Reich M."/>
            <person name="Rouhier N."/>
            <person name="Schmutz J."/>
            <person name="Yin T."/>
            <person name="Chalot M."/>
            <person name="Henrissat B."/>
            <person name="Kuees U."/>
            <person name="Lucas S."/>
            <person name="Van de Peer Y."/>
            <person name="Podila G.K."/>
            <person name="Polle A."/>
            <person name="Pukkila P.J."/>
            <person name="Richardson P.M."/>
            <person name="Rouze P."/>
            <person name="Sanders I.R."/>
            <person name="Stajich J.E."/>
            <person name="Tunlid A."/>
            <person name="Tuskan G."/>
            <person name="Grigoriev I.V."/>
        </authorList>
    </citation>
    <scope>NUCLEOTIDE SEQUENCE [LARGE SCALE GENOMIC DNA]</scope>
    <source>
        <strain evidence="2">S238N-H82 / ATCC MYA-4686</strain>
    </source>
</reference>
<evidence type="ECO:0000313" key="1">
    <source>
        <dbReference type="EMBL" id="EDR13500.1"/>
    </source>
</evidence>
<protein>
    <submittedName>
        <fullName evidence="1">Predicted protein</fullName>
    </submittedName>
</protein>
<accession>B0CWF1</accession>
<dbReference type="EMBL" id="DS547093">
    <property type="protein sequence ID" value="EDR13500.1"/>
    <property type="molecule type" value="Genomic_DNA"/>
</dbReference>
<name>B0CWF1_LACBS</name>
<evidence type="ECO:0000313" key="2">
    <source>
        <dbReference type="Proteomes" id="UP000001194"/>
    </source>
</evidence>
<proteinExistence type="predicted"/>
<dbReference type="InParanoid" id="B0CWF1"/>
<dbReference type="Proteomes" id="UP000001194">
    <property type="component" value="Unassembled WGS sequence"/>
</dbReference>
<sequence>MQRGHAYAVPSLSATLLNLLPLGNLDVNRGILADTPIDPTNVAPAKAVVKGLQAVQDLPLNPGVTEQMINSTNLRMLAVEGAHMSLYTPILDSLLNHFFQMLLLSMHGLAEVLRHLTAIEADGKFARATTLNSRLISQNA</sequence>
<dbReference type="AlphaFoldDB" id="B0CWF1"/>
<dbReference type="RefSeq" id="XP_001875998.1">
    <property type="nucleotide sequence ID" value="XM_001875963.1"/>
</dbReference>